<gene>
    <name evidence="1" type="ORF">HYH03_018419</name>
</gene>
<name>A0A835XHY4_9CHLO</name>
<comment type="caution">
    <text evidence="1">The sequence shown here is derived from an EMBL/GenBank/DDBJ whole genome shotgun (WGS) entry which is preliminary data.</text>
</comment>
<protein>
    <submittedName>
        <fullName evidence="1">Uncharacterized protein</fullName>
    </submittedName>
</protein>
<sequence>MLARAASQCRQGAASRLAISAAQQRGLALFDSLFGDSSNWFAGGKGPEAEVYCIDPKLVLEPEKLKAAKLDQVATLLKVPRELVPKLSQGTMELADMDEPGNNWYFGDERAEIFEYKLLGEVPAQSGFTSFLYRDTLDRIRTGEAQGLPSWAQFTELTSDTVKWPTRKTPFLFAGRIVEASAAALYVLEREGQVKGVLVSSESSGGLAGSEND</sequence>
<dbReference type="AlphaFoldDB" id="A0A835XHY4"/>
<dbReference type="Proteomes" id="UP000612055">
    <property type="component" value="Unassembled WGS sequence"/>
</dbReference>
<evidence type="ECO:0000313" key="2">
    <source>
        <dbReference type="Proteomes" id="UP000612055"/>
    </source>
</evidence>
<evidence type="ECO:0000313" key="1">
    <source>
        <dbReference type="EMBL" id="KAG2482646.1"/>
    </source>
</evidence>
<organism evidence="1 2">
    <name type="scientific">Edaphochlamys debaryana</name>
    <dbReference type="NCBI Taxonomy" id="47281"/>
    <lineage>
        <taxon>Eukaryota</taxon>
        <taxon>Viridiplantae</taxon>
        <taxon>Chlorophyta</taxon>
        <taxon>core chlorophytes</taxon>
        <taxon>Chlorophyceae</taxon>
        <taxon>CS clade</taxon>
        <taxon>Chlamydomonadales</taxon>
        <taxon>Chlamydomonadales incertae sedis</taxon>
        <taxon>Edaphochlamys</taxon>
    </lineage>
</organism>
<keyword evidence="2" id="KW-1185">Reference proteome</keyword>
<dbReference type="EMBL" id="JAEHOE010000209">
    <property type="protein sequence ID" value="KAG2482646.1"/>
    <property type="molecule type" value="Genomic_DNA"/>
</dbReference>
<dbReference type="OrthoDB" id="509153at2759"/>
<accession>A0A835XHY4</accession>
<reference evidence="1" key="1">
    <citation type="journal article" date="2020" name="bioRxiv">
        <title>Comparative genomics of Chlamydomonas.</title>
        <authorList>
            <person name="Craig R.J."/>
            <person name="Hasan A.R."/>
            <person name="Ness R.W."/>
            <person name="Keightley P.D."/>
        </authorList>
    </citation>
    <scope>NUCLEOTIDE SEQUENCE</scope>
    <source>
        <strain evidence="1">CCAP 11/70</strain>
    </source>
</reference>
<proteinExistence type="predicted"/>